<dbReference type="EMBL" id="KC740786">
    <property type="protein sequence ID" value="AGM32610.1"/>
    <property type="molecule type" value="mRNA"/>
</dbReference>
<dbReference type="AlphaFoldDB" id="R4UN82"/>
<name>R4UN82_COPFO</name>
<protein>
    <submittedName>
        <fullName evidence="1">Uncharacterized protein</fullName>
    </submittedName>
</protein>
<accession>R4UN82</accession>
<reference evidence="1" key="1">
    <citation type="submission" date="2013-03" db="EMBL/GenBank/DDBJ databases">
        <title>Immune-Related transcriptome of Coptotermes formosanus Shiraki workers: the defense mechanism.</title>
        <authorList>
            <person name="Hussain A."/>
            <person name="Li Y.F."/>
            <person name="Wen S.Y."/>
        </authorList>
    </citation>
    <scope>NUCLEOTIDE SEQUENCE</scope>
</reference>
<evidence type="ECO:0000313" key="1">
    <source>
        <dbReference type="EMBL" id="AGM32610.1"/>
    </source>
</evidence>
<organism evidence="1">
    <name type="scientific">Coptotermes formosanus</name>
    <name type="common">Formosan subterranean termite</name>
    <dbReference type="NCBI Taxonomy" id="36987"/>
    <lineage>
        <taxon>Eukaryota</taxon>
        <taxon>Metazoa</taxon>
        <taxon>Ecdysozoa</taxon>
        <taxon>Arthropoda</taxon>
        <taxon>Hexapoda</taxon>
        <taxon>Insecta</taxon>
        <taxon>Pterygota</taxon>
        <taxon>Neoptera</taxon>
        <taxon>Polyneoptera</taxon>
        <taxon>Dictyoptera</taxon>
        <taxon>Blattodea</taxon>
        <taxon>Blattoidea</taxon>
        <taxon>Termitoidae</taxon>
        <taxon>Rhinotermitidae</taxon>
        <taxon>Coptotermes</taxon>
    </lineage>
</organism>
<sequence>MLNNVDPKYQSLITSAAWSEHETTIVITPVEMKLGKKKRFKSGIIYITIGTIYFFRTKLLSQPTSKNQVHFLDLRLLNVQADNVTMELVDDEIKVKSTYAFKIGSAIVNVLNYATRGLPNYKPLTVISFRPLETFEVTKLDPIKMRVVFFSHFYNMRTDQMYTIDWFDKWLQTQKDYIVISPNFHTGYLGVSYGHSIGWDGRLNTVAFLKFRSKNFNRMIESLLENSLSITRISFVDYVPGQLPVFPTRKIAKTVVTRWWFLRCDVSMIYEWLQFAKYLPSGMESLLIESCVL</sequence>
<feature type="non-terminal residue" evidence="1">
    <location>
        <position position="293"/>
    </location>
</feature>
<proteinExistence type="evidence at transcript level"/>